<accession>A0ACC2JYN2</accession>
<organism evidence="1 2">
    <name type="scientific">Lasiodiplodia mahajangana</name>
    <dbReference type="NCBI Taxonomy" id="1108764"/>
    <lineage>
        <taxon>Eukaryota</taxon>
        <taxon>Fungi</taxon>
        <taxon>Dikarya</taxon>
        <taxon>Ascomycota</taxon>
        <taxon>Pezizomycotina</taxon>
        <taxon>Dothideomycetes</taxon>
        <taxon>Dothideomycetes incertae sedis</taxon>
        <taxon>Botryosphaeriales</taxon>
        <taxon>Botryosphaeriaceae</taxon>
        <taxon>Lasiodiplodia</taxon>
    </lineage>
</organism>
<evidence type="ECO:0000313" key="2">
    <source>
        <dbReference type="Proteomes" id="UP001153332"/>
    </source>
</evidence>
<gene>
    <name evidence="1" type="ORF">O1611_g985</name>
</gene>
<protein>
    <submittedName>
        <fullName evidence="1">Uncharacterized protein</fullName>
    </submittedName>
</protein>
<dbReference type="EMBL" id="JAPUUL010000102">
    <property type="protein sequence ID" value="KAJ8132635.1"/>
    <property type="molecule type" value="Genomic_DNA"/>
</dbReference>
<sequence length="361" mass="39934">MANQVDSVLKLNFPPSQHVVDVSVINSTTHVRGPLGFFVKDPLPGHEILECPSFAFLVQNPSGKKVLFDLGLRKDTMAFPPLIREGMAAFAMKAEKDVAQILQEDSKVALNEIDSIIWSHWHNDHSGDPSTFPSKVELVVGPGFKNAFLPGYPANPYGLILESDYAGRQLREIEFTDEFQVGGFRAVDFFGDGSFYLLDSPGHAVGHMCALARTTPSTFIFMGADSCHHCGSLRPNKHLPLPDEVSPSPFSVPPYLQGSTCPGALLEAIHPQHSSTEPYYSHLEQAYGRDVAEAKDTIDKMIIFDANEDVFVVIAHDKSLLDVIDFFPQSANEWKEKGWKEAGRWRFLEDFKDAAAKSNVA</sequence>
<comment type="caution">
    <text evidence="1">The sequence shown here is derived from an EMBL/GenBank/DDBJ whole genome shotgun (WGS) entry which is preliminary data.</text>
</comment>
<dbReference type="Proteomes" id="UP001153332">
    <property type="component" value="Unassembled WGS sequence"/>
</dbReference>
<reference evidence="1" key="1">
    <citation type="submission" date="2022-12" db="EMBL/GenBank/DDBJ databases">
        <title>Genome Sequence of Lasiodiplodia mahajangana.</title>
        <authorList>
            <person name="Buettner E."/>
        </authorList>
    </citation>
    <scope>NUCLEOTIDE SEQUENCE</scope>
    <source>
        <strain evidence="1">VT137</strain>
    </source>
</reference>
<evidence type="ECO:0000313" key="1">
    <source>
        <dbReference type="EMBL" id="KAJ8132635.1"/>
    </source>
</evidence>
<keyword evidence="2" id="KW-1185">Reference proteome</keyword>
<name>A0ACC2JYN2_9PEZI</name>
<proteinExistence type="predicted"/>